<dbReference type="SMART" id="SM00534">
    <property type="entry name" value="MUTSac"/>
    <property type="match status" value="1"/>
</dbReference>
<feature type="domain" description="DNA mismatch repair proteins mutS family" evidence="5">
    <location>
        <begin position="637"/>
        <end position="653"/>
    </location>
</feature>
<dbReference type="SUPFAM" id="SSF52540">
    <property type="entry name" value="P-loop containing nucleoside triphosphate hydrolases"/>
    <property type="match status" value="1"/>
</dbReference>
<keyword evidence="3" id="KW-0067">ATP-binding</keyword>
<dbReference type="RefSeq" id="XP_062715658.1">
    <property type="nucleotide sequence ID" value="XM_062859674.1"/>
</dbReference>
<dbReference type="SMART" id="SM00533">
    <property type="entry name" value="MUTSd"/>
    <property type="match status" value="1"/>
</dbReference>
<keyword evidence="7" id="KW-1185">Reference proteome</keyword>
<dbReference type="InterPro" id="IPR000432">
    <property type="entry name" value="DNA_mismatch_repair_MutS_C"/>
</dbReference>
<dbReference type="PANTHER" id="PTHR11361">
    <property type="entry name" value="DNA MISMATCH REPAIR PROTEIN MUTS FAMILY MEMBER"/>
    <property type="match status" value="1"/>
</dbReference>
<dbReference type="PROSITE" id="PS00486">
    <property type="entry name" value="DNA_MISMATCH_REPAIR_2"/>
    <property type="match status" value="1"/>
</dbReference>
<accession>A0ABM1XNX3</accession>
<evidence type="ECO:0000313" key="7">
    <source>
        <dbReference type="Proteomes" id="UP000069940"/>
    </source>
</evidence>
<keyword evidence="2" id="KW-0547">Nucleotide-binding</keyword>
<dbReference type="EnsemblMetazoa" id="AALFPA23_001421.R1166">
    <property type="protein sequence ID" value="AALFPA23_001421.P1166"/>
    <property type="gene ID" value="AALFPA23_001421"/>
</dbReference>
<reference evidence="6" key="2">
    <citation type="submission" date="2025-05" db="UniProtKB">
        <authorList>
            <consortium name="EnsemblMetazoa"/>
        </authorList>
    </citation>
    <scope>IDENTIFICATION</scope>
    <source>
        <strain evidence="6">Foshan</strain>
    </source>
</reference>
<protein>
    <recommendedName>
        <fullName evidence="5">DNA mismatch repair proteins mutS family domain-containing protein</fullName>
    </recommendedName>
</protein>
<comment type="similarity">
    <text evidence="1">Belongs to the DNA mismatch repair MutS family.</text>
</comment>
<dbReference type="Gene3D" id="1.10.1420.10">
    <property type="match status" value="1"/>
</dbReference>
<evidence type="ECO:0000313" key="6">
    <source>
        <dbReference type="EnsemblMetazoa" id="AALFPA23_001421.P1166"/>
    </source>
</evidence>
<dbReference type="PIRSF" id="PIRSF005813">
    <property type="entry name" value="MSH2"/>
    <property type="match status" value="1"/>
</dbReference>
<organism evidence="6 7">
    <name type="scientific">Aedes albopictus</name>
    <name type="common">Asian tiger mosquito</name>
    <name type="synonym">Stegomyia albopicta</name>
    <dbReference type="NCBI Taxonomy" id="7160"/>
    <lineage>
        <taxon>Eukaryota</taxon>
        <taxon>Metazoa</taxon>
        <taxon>Ecdysozoa</taxon>
        <taxon>Arthropoda</taxon>
        <taxon>Hexapoda</taxon>
        <taxon>Insecta</taxon>
        <taxon>Pterygota</taxon>
        <taxon>Neoptera</taxon>
        <taxon>Endopterygota</taxon>
        <taxon>Diptera</taxon>
        <taxon>Nematocera</taxon>
        <taxon>Culicoidea</taxon>
        <taxon>Culicidae</taxon>
        <taxon>Culicinae</taxon>
        <taxon>Aedini</taxon>
        <taxon>Aedes</taxon>
        <taxon>Stegomyia</taxon>
    </lineage>
</organism>
<dbReference type="InterPro" id="IPR045076">
    <property type="entry name" value="MutS"/>
</dbReference>
<evidence type="ECO:0000256" key="3">
    <source>
        <dbReference type="ARBA" id="ARBA00022840"/>
    </source>
</evidence>
<dbReference type="Proteomes" id="UP000069940">
    <property type="component" value="Unassembled WGS sequence"/>
</dbReference>
<dbReference type="Gene3D" id="3.40.50.300">
    <property type="entry name" value="P-loop containing nucleotide triphosphate hydrolases"/>
    <property type="match status" value="1"/>
</dbReference>
<dbReference type="InterPro" id="IPR027417">
    <property type="entry name" value="P-loop_NTPase"/>
</dbReference>
<evidence type="ECO:0000256" key="4">
    <source>
        <dbReference type="ARBA" id="ARBA00023125"/>
    </source>
</evidence>
<dbReference type="Pfam" id="PF00488">
    <property type="entry name" value="MutS_V"/>
    <property type="match status" value="1"/>
</dbReference>
<evidence type="ECO:0000256" key="1">
    <source>
        <dbReference type="ARBA" id="ARBA00006271"/>
    </source>
</evidence>
<proteinExistence type="inferred from homology"/>
<dbReference type="SUPFAM" id="SSF48334">
    <property type="entry name" value="DNA repair protein MutS, domain III"/>
    <property type="match status" value="1"/>
</dbReference>
<dbReference type="InterPro" id="IPR036187">
    <property type="entry name" value="DNA_mismatch_repair_MutS_sf"/>
</dbReference>
<dbReference type="InterPro" id="IPR011184">
    <property type="entry name" value="DNA_mismatch_repair_Msh2"/>
</dbReference>
<dbReference type="PANTHER" id="PTHR11361:SF20">
    <property type="entry name" value="MUTS PROTEIN HOMOLOG 5"/>
    <property type="match status" value="1"/>
</dbReference>
<sequence length="766" mass="85718">MDEVESNGSSQANKILSLCWSSGNVAASYYDVDQLEIYAIQQAADQRPQYALIGNLVRQYKPLFYLVSGSRKFLEDVPELLSLPEGAELQHISSGKITCEEKARYCDFGPKAIKASVVKVMAMNLPGVPQQATEPERRLYMESVLPFSQDLLIHSVGCLLKLLDGLASDNEELMVSKINVLSPDTLLVIDELTYLALQIFDSRLHPSGFKRKMETGCCSLYNLFNRCSSSIGRIELNNIMQKPIRDMAELNERLDAVEWLIDPKNLRFVSVMKDHISNLSRIQPLYKKVTLKRAKNNEWKSLKKNIYYAYLLCKLCATVREPSNDRTSIALLAEFVSQPKNTLKQLLFTLDEVLDLERGERDNKFTVKPGINRELDGLRAQLDETQTALLETSRLEIENLPIDADDVFVTFLPGYGFVFSTTLTNDLQNISTIDNTTMNVVYQSDTTVYFQNDLCRLLNAKFGGLLASISDHEQVILEKLVAYIDRVIPELLDIFHVIAKLDVLLAFGSVAETQEFSRPVLCDSKVLQIKQGRHPLLELYKPYHPNDTDLSTNSGCVVKILASAEASGKTVYLKEIALICYLAHIGSFVPAQAAIIGLLDSMYSRLDFPESVFSGKSSFMGELYQMSNILSNTTSRSMILIDEFGKGTTFSEGKSLLISSIEHLLQKDADVPITIVATQFTAIVNYLQDYRYLKIYSANPEDATSQGESSADPNEHHQELIASVIQSLTLTLTKKFLGNEPVDPAMVAQLYLSMPITQPVAGGFQR</sequence>
<dbReference type="Pfam" id="PF05192">
    <property type="entry name" value="MutS_III"/>
    <property type="match status" value="1"/>
</dbReference>
<keyword evidence="4" id="KW-0238">DNA-binding</keyword>
<dbReference type="InterPro" id="IPR007696">
    <property type="entry name" value="DNA_mismatch_repair_MutS_core"/>
</dbReference>
<dbReference type="GeneID" id="115265463"/>
<evidence type="ECO:0000256" key="2">
    <source>
        <dbReference type="ARBA" id="ARBA00022741"/>
    </source>
</evidence>
<reference evidence="7" key="1">
    <citation type="journal article" date="2015" name="Proc. Natl. Acad. Sci. U.S.A.">
        <title>Genome sequence of the Asian Tiger mosquito, Aedes albopictus, reveals insights into its biology, genetics, and evolution.</title>
        <authorList>
            <person name="Chen X.G."/>
            <person name="Jiang X."/>
            <person name="Gu J."/>
            <person name="Xu M."/>
            <person name="Wu Y."/>
            <person name="Deng Y."/>
            <person name="Zhang C."/>
            <person name="Bonizzoni M."/>
            <person name="Dermauw W."/>
            <person name="Vontas J."/>
            <person name="Armbruster P."/>
            <person name="Huang X."/>
            <person name="Yang Y."/>
            <person name="Zhang H."/>
            <person name="He W."/>
            <person name="Peng H."/>
            <person name="Liu Y."/>
            <person name="Wu K."/>
            <person name="Chen J."/>
            <person name="Lirakis M."/>
            <person name="Topalis P."/>
            <person name="Van Leeuwen T."/>
            <person name="Hall A.B."/>
            <person name="Jiang X."/>
            <person name="Thorpe C."/>
            <person name="Mueller R.L."/>
            <person name="Sun C."/>
            <person name="Waterhouse R.M."/>
            <person name="Yan G."/>
            <person name="Tu Z.J."/>
            <person name="Fang X."/>
            <person name="James A.A."/>
        </authorList>
    </citation>
    <scope>NUCLEOTIDE SEQUENCE [LARGE SCALE GENOMIC DNA]</scope>
    <source>
        <strain evidence="7">Foshan</strain>
    </source>
</reference>
<name>A0ABM1XNX3_AEDAL</name>
<evidence type="ECO:0000259" key="5">
    <source>
        <dbReference type="PROSITE" id="PS00486"/>
    </source>
</evidence>